<accession>A0A9Q6PU89</accession>
<dbReference type="NCBIfam" id="NF033545">
    <property type="entry name" value="transpos_IS630"/>
    <property type="match status" value="1"/>
</dbReference>
<evidence type="ECO:0000259" key="1">
    <source>
        <dbReference type="Pfam" id="PF13358"/>
    </source>
</evidence>
<dbReference type="InterPro" id="IPR012337">
    <property type="entry name" value="RNaseH-like_sf"/>
</dbReference>
<dbReference type="PANTHER" id="PTHR46564">
    <property type="entry name" value="TRANSPOSASE"/>
    <property type="match status" value="1"/>
</dbReference>
<dbReference type="GeneID" id="66741462"/>
<dbReference type="Pfam" id="PF13358">
    <property type="entry name" value="DDE_3"/>
    <property type="match status" value="1"/>
</dbReference>
<sequence>MSETVNPALYQKKKSFRYQERDALKRKAFLEKVEKIDNDKIVYMDEAGMDDTERYAYGHSAKGKRCYAEKPGKKSIRINFIGGLRGKQFIAPMMVEGYCNANVCQAYIDQCLIPCLSPGETVIMDNASFHKSKGVKEAIEDAGCHLLFLPPYSPDLNPIEHVWSPLKNRVRMKLDQDEINLETALSQVMKSMSETIR</sequence>
<dbReference type="Gene3D" id="3.30.420.10">
    <property type="entry name" value="Ribonuclease H-like superfamily/Ribonuclease H"/>
    <property type="match status" value="1"/>
</dbReference>
<proteinExistence type="predicted"/>
<reference evidence="2 3" key="1">
    <citation type="submission" date="2019-04" db="EMBL/GenBank/DDBJ databases">
        <title>Complete genome sequencing of Piscirickettsia salmonis strain Psal-009.</title>
        <authorList>
            <person name="Schober I."/>
            <person name="Bunk B."/>
            <person name="Sproer C."/>
            <person name="Carril G.P."/>
            <person name="Riedel T."/>
            <person name="Flores-Herrera P.A."/>
            <person name="Nourdin-Galindo G."/>
            <person name="Marshall S.H."/>
            <person name="Overmann J."/>
        </authorList>
    </citation>
    <scope>NUCLEOTIDE SEQUENCE [LARGE SCALE GENOMIC DNA]</scope>
    <source>
        <strain evidence="2 3">Psal-009</strain>
    </source>
</reference>
<dbReference type="InterPro" id="IPR047655">
    <property type="entry name" value="Transpos_IS630-like"/>
</dbReference>
<dbReference type="InterPro" id="IPR036397">
    <property type="entry name" value="RNaseH_sf"/>
</dbReference>
<dbReference type="EMBL" id="CP038908">
    <property type="protein sequence ID" value="QGO06356.1"/>
    <property type="molecule type" value="Genomic_DNA"/>
</dbReference>
<dbReference type="GO" id="GO:0003676">
    <property type="term" value="F:nucleic acid binding"/>
    <property type="evidence" value="ECO:0007669"/>
    <property type="project" value="InterPro"/>
</dbReference>
<name>A0A9Q6PU89_PISSA</name>
<evidence type="ECO:0000313" key="3">
    <source>
        <dbReference type="Proteomes" id="UP000422232"/>
    </source>
</evidence>
<dbReference type="PANTHER" id="PTHR46564:SF1">
    <property type="entry name" value="TRANSPOSASE"/>
    <property type="match status" value="1"/>
</dbReference>
<organism evidence="2 3">
    <name type="scientific">Piscirickettsia salmonis</name>
    <dbReference type="NCBI Taxonomy" id="1238"/>
    <lineage>
        <taxon>Bacteria</taxon>
        <taxon>Pseudomonadati</taxon>
        <taxon>Pseudomonadota</taxon>
        <taxon>Gammaproteobacteria</taxon>
        <taxon>Thiotrichales</taxon>
        <taxon>Piscirickettsiaceae</taxon>
        <taxon>Piscirickettsia</taxon>
    </lineage>
</organism>
<gene>
    <name evidence="2" type="ORF">Psal009_02267</name>
</gene>
<keyword evidence="3" id="KW-1185">Reference proteome</keyword>
<dbReference type="Proteomes" id="UP000422232">
    <property type="component" value="Chromosome"/>
</dbReference>
<protein>
    <recommendedName>
        <fullName evidence="1">Tc1-like transposase DDE domain-containing protein</fullName>
    </recommendedName>
</protein>
<dbReference type="SUPFAM" id="SSF53098">
    <property type="entry name" value="Ribonuclease H-like"/>
    <property type="match status" value="1"/>
</dbReference>
<evidence type="ECO:0000313" key="2">
    <source>
        <dbReference type="EMBL" id="QGO06356.1"/>
    </source>
</evidence>
<dbReference type="AlphaFoldDB" id="A0A9Q6PU89"/>
<dbReference type="RefSeq" id="WP_075274672.1">
    <property type="nucleotide sequence ID" value="NZ_CP013773.1"/>
</dbReference>
<feature type="domain" description="Tc1-like transposase DDE" evidence="1">
    <location>
        <begin position="41"/>
        <end position="172"/>
    </location>
</feature>
<dbReference type="InterPro" id="IPR038717">
    <property type="entry name" value="Tc1-like_DDE_dom"/>
</dbReference>